<dbReference type="GO" id="GO:0046513">
    <property type="term" value="P:ceramide biosynthetic process"/>
    <property type="evidence" value="ECO:0007669"/>
    <property type="project" value="TreeGrafter"/>
</dbReference>
<evidence type="ECO:0000313" key="3">
    <source>
        <dbReference type="EMBL" id="VDD96307.1"/>
    </source>
</evidence>
<dbReference type="Proteomes" id="UP000274131">
    <property type="component" value="Unassembled WGS sequence"/>
</dbReference>
<dbReference type="PANTHER" id="PTHR12879:SF8">
    <property type="entry name" value="SPHINGOLIPID DELTA(4)-DESATURASE DES1"/>
    <property type="match status" value="1"/>
</dbReference>
<evidence type="ECO:0000256" key="1">
    <source>
        <dbReference type="SAM" id="Phobius"/>
    </source>
</evidence>
<feature type="domain" description="Sphingolipid delta4-desaturase N-terminal" evidence="2">
    <location>
        <begin position="6"/>
        <end position="44"/>
    </location>
</feature>
<feature type="transmembrane region" description="Helical" evidence="1">
    <location>
        <begin position="67"/>
        <end position="89"/>
    </location>
</feature>
<dbReference type="STRING" id="51028.A0A0N4VLL2"/>
<dbReference type="WBParaSite" id="EVEC_0001178001-mRNA-1">
    <property type="protein sequence ID" value="EVEC_0001178001-mRNA-1"/>
    <property type="gene ID" value="EVEC_0001178001"/>
</dbReference>
<dbReference type="AlphaFoldDB" id="A0A0N4VLL2"/>
<organism evidence="5">
    <name type="scientific">Enterobius vermicularis</name>
    <name type="common">Human pinworm</name>
    <dbReference type="NCBI Taxonomy" id="51028"/>
    <lineage>
        <taxon>Eukaryota</taxon>
        <taxon>Metazoa</taxon>
        <taxon>Ecdysozoa</taxon>
        <taxon>Nematoda</taxon>
        <taxon>Chromadorea</taxon>
        <taxon>Rhabditida</taxon>
        <taxon>Spirurina</taxon>
        <taxon>Oxyuridomorpha</taxon>
        <taxon>Oxyuroidea</taxon>
        <taxon>Oxyuridae</taxon>
        <taxon>Enterobius</taxon>
    </lineage>
</organism>
<evidence type="ECO:0000313" key="5">
    <source>
        <dbReference type="WBParaSite" id="EVEC_0001178001-mRNA-1"/>
    </source>
</evidence>
<dbReference type="GO" id="GO:0042284">
    <property type="term" value="F:sphingolipid delta-4 desaturase activity"/>
    <property type="evidence" value="ECO:0007669"/>
    <property type="project" value="TreeGrafter"/>
</dbReference>
<gene>
    <name evidence="3" type="ORF">EVEC_LOCUS11058</name>
</gene>
<dbReference type="InterPro" id="IPR013866">
    <property type="entry name" value="Sphingolipid_d4-desaturase_N"/>
</dbReference>
<keyword evidence="1" id="KW-0812">Transmembrane</keyword>
<name>A0A0N4VLL2_ENTVE</name>
<dbReference type="EMBL" id="UXUI01011532">
    <property type="protein sequence ID" value="VDD96307.1"/>
    <property type="molecule type" value="Genomic_DNA"/>
</dbReference>
<proteinExistence type="predicted"/>
<protein>
    <submittedName>
        <fullName evidence="5">Lipid_DES domain-containing protein</fullName>
    </submittedName>
</protein>
<sequence length="132" mass="15388">MKISEDLSEHFQWSYTEEPHASRRDEILKKYPEIKKYFGVDPAFKYVVVAMVIMQFVFAWMLKDSDWLLVLIQAYCVSGTVNHALTLAIHEISHNMAFGCTNPLAAFDGGWRKERARCEKEEKERGRKGKSR</sequence>
<reference evidence="5" key="1">
    <citation type="submission" date="2017-02" db="UniProtKB">
        <authorList>
            <consortium name="WormBaseParasite"/>
        </authorList>
    </citation>
    <scope>IDENTIFICATION</scope>
</reference>
<dbReference type="SMART" id="SM01269">
    <property type="entry name" value="Lipid_DES"/>
    <property type="match status" value="1"/>
</dbReference>
<dbReference type="GO" id="GO:0016020">
    <property type="term" value="C:membrane"/>
    <property type="evidence" value="ECO:0007669"/>
    <property type="project" value="GOC"/>
</dbReference>
<evidence type="ECO:0000313" key="4">
    <source>
        <dbReference type="Proteomes" id="UP000274131"/>
    </source>
</evidence>
<accession>A0A0N4VLL2</accession>
<dbReference type="PANTHER" id="PTHR12879">
    <property type="entry name" value="SPHINGOLIPID DELTA 4 DESATURASE/C-4 HYDROXYLASE PROTEIN DES2"/>
    <property type="match status" value="1"/>
</dbReference>
<keyword evidence="4" id="KW-1185">Reference proteome</keyword>
<dbReference type="OrthoDB" id="200948at2759"/>
<keyword evidence="1" id="KW-0472">Membrane</keyword>
<reference evidence="3 4" key="2">
    <citation type="submission" date="2018-10" db="EMBL/GenBank/DDBJ databases">
        <authorList>
            <consortium name="Pathogen Informatics"/>
        </authorList>
    </citation>
    <scope>NUCLEOTIDE SEQUENCE [LARGE SCALE GENOMIC DNA]</scope>
</reference>
<keyword evidence="1" id="KW-1133">Transmembrane helix</keyword>
<feature type="transmembrane region" description="Helical" evidence="1">
    <location>
        <begin position="43"/>
        <end position="61"/>
    </location>
</feature>
<dbReference type="Pfam" id="PF08557">
    <property type="entry name" value="Lipid_DES"/>
    <property type="match status" value="1"/>
</dbReference>
<evidence type="ECO:0000259" key="2">
    <source>
        <dbReference type="SMART" id="SM01269"/>
    </source>
</evidence>